<reference evidence="11 12" key="1">
    <citation type="submission" date="2020-08" db="EMBL/GenBank/DDBJ databases">
        <title>Genomic Encyclopedia of Type Strains, Phase IV (KMG-IV): sequencing the most valuable type-strain genomes for metagenomic binning, comparative biology and taxonomic classification.</title>
        <authorList>
            <person name="Goeker M."/>
        </authorList>
    </citation>
    <scope>NUCLEOTIDE SEQUENCE [LARGE SCALE GENOMIC DNA]</scope>
    <source>
        <strain evidence="11 12">DSM 27471</strain>
    </source>
</reference>
<feature type="domain" description="ABC transmembrane type-2" evidence="10">
    <location>
        <begin position="50"/>
        <end position="275"/>
    </location>
</feature>
<comment type="caution">
    <text evidence="11">The sequence shown here is derived from an EMBL/GenBank/DDBJ whole genome shotgun (WGS) entry which is preliminary data.</text>
</comment>
<dbReference type="Pfam" id="PF01061">
    <property type="entry name" value="ABC2_membrane"/>
    <property type="match status" value="1"/>
</dbReference>
<evidence type="ECO:0000256" key="7">
    <source>
        <dbReference type="ARBA" id="ARBA00022989"/>
    </source>
</evidence>
<dbReference type="AlphaFoldDB" id="A0A7W5DT22"/>
<comment type="similarity">
    <text evidence="2 9">Belongs to the ABC-2 integral membrane protein family.</text>
</comment>
<keyword evidence="3 9" id="KW-0813">Transport</keyword>
<dbReference type="PANTHER" id="PTHR30413">
    <property type="entry name" value="INNER MEMBRANE TRANSPORT PERMEASE"/>
    <property type="match status" value="1"/>
</dbReference>
<dbReference type="PROSITE" id="PS51012">
    <property type="entry name" value="ABC_TM2"/>
    <property type="match status" value="1"/>
</dbReference>
<keyword evidence="12" id="KW-1185">Reference proteome</keyword>
<dbReference type="InterPro" id="IPR013525">
    <property type="entry name" value="ABC2_TM"/>
</dbReference>
<evidence type="ECO:0000256" key="4">
    <source>
        <dbReference type="ARBA" id="ARBA00022475"/>
    </source>
</evidence>
<feature type="transmembrane region" description="Helical" evidence="9">
    <location>
        <begin position="53"/>
        <end position="73"/>
    </location>
</feature>
<protein>
    <recommendedName>
        <fullName evidence="9">Transport permease protein</fullName>
    </recommendedName>
</protein>
<proteinExistence type="inferred from homology"/>
<evidence type="ECO:0000256" key="5">
    <source>
        <dbReference type="ARBA" id="ARBA00022519"/>
    </source>
</evidence>
<evidence type="ECO:0000256" key="1">
    <source>
        <dbReference type="ARBA" id="ARBA00004429"/>
    </source>
</evidence>
<dbReference type="InterPro" id="IPR047817">
    <property type="entry name" value="ABC2_TM_bact-type"/>
</dbReference>
<name>A0A7W5DT22_9PORP</name>
<organism evidence="11 12">
    <name type="scientific">Microbacter margulisiae</name>
    <dbReference type="NCBI Taxonomy" id="1350067"/>
    <lineage>
        <taxon>Bacteria</taxon>
        <taxon>Pseudomonadati</taxon>
        <taxon>Bacteroidota</taxon>
        <taxon>Bacteroidia</taxon>
        <taxon>Bacteroidales</taxon>
        <taxon>Porphyromonadaceae</taxon>
        <taxon>Microbacter</taxon>
    </lineage>
</organism>
<sequence>MNNENEEWTTVIKPKNRLLDIDLKAVWRYRDLWYMFVKRDITTSYKQTILGPLWFIIQPAITTIMYMIVFGGIAHISTDGLPQPLFYLAGISMWNYFSECLNRTSSTFTNNASIFGKVYFPRLVVPLSTITSSLIRLAIQLGLFLLVYLYYIYIGTPIHPNVTLLLFPVLLVIMAGLSLGFGILISSLTTKYRDLTLLFGFIVQLWMYATPVIYPLSMMSPHRQWIMALNPLTSIIEAFKYSTLGAGVFSWGMLTYSFVFMLFILAIGIITFNKVERSFMDTV</sequence>
<feature type="transmembrane region" description="Helical" evidence="9">
    <location>
        <begin position="197"/>
        <end position="217"/>
    </location>
</feature>
<feature type="transmembrane region" description="Helical" evidence="9">
    <location>
        <begin position="165"/>
        <end position="185"/>
    </location>
</feature>
<dbReference type="GO" id="GO:0005886">
    <property type="term" value="C:plasma membrane"/>
    <property type="evidence" value="ECO:0007669"/>
    <property type="project" value="UniProtKB-SubCell"/>
</dbReference>
<dbReference type="PANTHER" id="PTHR30413:SF8">
    <property type="entry name" value="TRANSPORT PERMEASE PROTEIN"/>
    <property type="match status" value="1"/>
</dbReference>
<feature type="transmembrane region" description="Helical" evidence="9">
    <location>
        <begin position="123"/>
        <end position="153"/>
    </location>
</feature>
<evidence type="ECO:0000256" key="3">
    <source>
        <dbReference type="ARBA" id="ARBA00022448"/>
    </source>
</evidence>
<dbReference type="RefSeq" id="WP_183414148.1">
    <property type="nucleotide sequence ID" value="NZ_JACHYB010000002.1"/>
</dbReference>
<feature type="transmembrane region" description="Helical" evidence="9">
    <location>
        <begin position="85"/>
        <end position="102"/>
    </location>
</feature>
<dbReference type="GO" id="GO:0140359">
    <property type="term" value="F:ABC-type transporter activity"/>
    <property type="evidence" value="ECO:0007669"/>
    <property type="project" value="InterPro"/>
</dbReference>
<gene>
    <name evidence="11" type="ORF">FHX64_002599</name>
</gene>
<comment type="subcellular location">
    <subcellularLocation>
        <location evidence="1">Cell inner membrane</location>
        <topology evidence="1">Multi-pass membrane protein</topology>
    </subcellularLocation>
    <subcellularLocation>
        <location evidence="9">Cell membrane</location>
        <topology evidence="9">Multi-pass membrane protein</topology>
    </subcellularLocation>
</comment>
<keyword evidence="8 9" id="KW-0472">Membrane</keyword>
<evidence type="ECO:0000313" key="12">
    <source>
        <dbReference type="Proteomes" id="UP000544222"/>
    </source>
</evidence>
<keyword evidence="7 9" id="KW-1133">Transmembrane helix</keyword>
<dbReference type="GO" id="GO:0015920">
    <property type="term" value="P:lipopolysaccharide transport"/>
    <property type="evidence" value="ECO:0007669"/>
    <property type="project" value="TreeGrafter"/>
</dbReference>
<keyword evidence="5" id="KW-0997">Cell inner membrane</keyword>
<evidence type="ECO:0000256" key="6">
    <source>
        <dbReference type="ARBA" id="ARBA00022692"/>
    </source>
</evidence>
<feature type="transmembrane region" description="Helical" evidence="9">
    <location>
        <begin position="248"/>
        <end position="272"/>
    </location>
</feature>
<keyword evidence="4 9" id="KW-1003">Cell membrane</keyword>
<evidence type="ECO:0000313" key="11">
    <source>
        <dbReference type="EMBL" id="MBB3188401.1"/>
    </source>
</evidence>
<dbReference type="EMBL" id="JACHYB010000002">
    <property type="protein sequence ID" value="MBB3188401.1"/>
    <property type="molecule type" value="Genomic_DNA"/>
</dbReference>
<evidence type="ECO:0000259" key="10">
    <source>
        <dbReference type="PROSITE" id="PS51012"/>
    </source>
</evidence>
<evidence type="ECO:0000256" key="9">
    <source>
        <dbReference type="RuleBase" id="RU361157"/>
    </source>
</evidence>
<evidence type="ECO:0000256" key="2">
    <source>
        <dbReference type="ARBA" id="ARBA00007783"/>
    </source>
</evidence>
<keyword evidence="6 9" id="KW-0812">Transmembrane</keyword>
<accession>A0A7W5DT22</accession>
<dbReference type="Proteomes" id="UP000544222">
    <property type="component" value="Unassembled WGS sequence"/>
</dbReference>
<evidence type="ECO:0000256" key="8">
    <source>
        <dbReference type="ARBA" id="ARBA00023136"/>
    </source>
</evidence>